<feature type="domain" description="Calcineurin-like phosphoesterase" evidence="1">
    <location>
        <begin position="716"/>
        <end position="885"/>
    </location>
</feature>
<dbReference type="InterPro" id="IPR004843">
    <property type="entry name" value="Calcineurin-like_PHP"/>
</dbReference>
<comment type="caution">
    <text evidence="3">The sequence shown here is derived from an EMBL/GenBank/DDBJ whole genome shotgun (WGS) entry which is preliminary data.</text>
</comment>
<dbReference type="EMBL" id="JAPCID010000030">
    <property type="protein sequence ID" value="MDA0139854.1"/>
    <property type="molecule type" value="Genomic_DNA"/>
</dbReference>
<protein>
    <submittedName>
        <fullName evidence="3">Phosphodiester glycosidase family protein</fullName>
    </submittedName>
</protein>
<gene>
    <name evidence="3" type="ORF">OJ962_20295</name>
</gene>
<dbReference type="Gene3D" id="3.60.21.10">
    <property type="match status" value="1"/>
</dbReference>
<evidence type="ECO:0000313" key="4">
    <source>
        <dbReference type="Proteomes" id="UP001147700"/>
    </source>
</evidence>
<keyword evidence="4" id="KW-1185">Reference proteome</keyword>
<dbReference type="Pfam" id="PF00149">
    <property type="entry name" value="Metallophos"/>
    <property type="match status" value="1"/>
</dbReference>
<name>A0ABT4RMT7_9ACTN</name>
<dbReference type="Proteomes" id="UP001147700">
    <property type="component" value="Unassembled WGS sequence"/>
</dbReference>
<evidence type="ECO:0000259" key="1">
    <source>
        <dbReference type="Pfam" id="PF00149"/>
    </source>
</evidence>
<dbReference type="GO" id="GO:0016798">
    <property type="term" value="F:hydrolase activity, acting on glycosyl bonds"/>
    <property type="evidence" value="ECO:0007669"/>
    <property type="project" value="UniProtKB-KW"/>
</dbReference>
<evidence type="ECO:0000259" key="2">
    <source>
        <dbReference type="Pfam" id="PF09992"/>
    </source>
</evidence>
<dbReference type="Pfam" id="PF09992">
    <property type="entry name" value="NAGPA"/>
    <property type="match status" value="1"/>
</dbReference>
<dbReference type="SUPFAM" id="SSF56300">
    <property type="entry name" value="Metallo-dependent phosphatases"/>
    <property type="match status" value="1"/>
</dbReference>
<dbReference type="PANTHER" id="PTHR40446">
    <property type="entry name" value="N-ACETYLGLUCOSAMINE-1-PHOSPHODIESTER ALPHA-N-ACETYLGLUCOSAMINIDASE"/>
    <property type="match status" value="1"/>
</dbReference>
<sequence length="1204" mass="124778">MTVAVLAVPSSAAAAGLALTDDTERIGPGVTLRHLVTLSEIGWTDAQILEVDLHQSAVRTDLLTAGPVARGSALSAQVREAGAVAGVNGDFFDINNSNAAIGPEILSGAVRKSGIGRSLVAGVSTDRLGRLANLTLQASATLPSGTRAVRSLNDPTDVGANNLAAYTPLWGTYSRMRGVQGSTNVAEVIVTDGKVASINPTTAGAGELPANSFALVGREAGAEAIRALQVGDAVSLAYDLKSDIADQLTFAVGGNVVLVQNGIPQPAAGGEQAPRTAIGFKNGGKTLMLVTADGRQSLVAGPTVRQTAELMADLGAETALNLDGGGSTTMVARPLGNPLATVRNTPSDGSERADPNGVGVFVAPGDGTLHDLVIAPADARVFPGMRRTFTAAGLDDHDTPVPTGELTWTGASNVFTAPNEPGTVTVTAKSGSVEASTDVRVLGKPVELEPSALRLSYADPGAATSTVRINGRDADGFTTGIDPADLTLEYDNTVLEVTPVNGGLRVDPIADGATILTVKAAGLTARIPVTVGAQRVLVDGFDTPNVWNYRHDRAAGGSATIVDEGRTGKGMKITYDFTQATATRSAGAVLRTQRVLAGQPLRASVWVKGDGNGQWVTISLRDAANKVLDLRPGYATGTEWTKFSVNLPATGVEYPVRVDNVRLIETSAAKQYKGSFILDDLEVEVPAEIATPAAEAAPADRLVSRDGDLSDANWTFAALSDVQFTAAAPDLSRVAIAALKRIRQHNPDFVVLNGDIVDTGYQADVDLAKQTLEAGGCDMVETGAPGTPTADTVPCLYVPGNHESYGTDNLNAWKAVFGDPYRTFDHKGVRFVLLNSTRGTFRGSDYAQLPMLQQALESAADDASVKRVVVFAHHPTNDPDPGDASQLGDRKEVQLIEKLLSESSKPAMMVGSHAQIVNVDRIEGVPYMVLPSSGKSPYGTPDRGGFTGWVRYGVSDDIKADVRAFAQSVGVSGPDALAAGSSATLGGELVQPNGVATGTRKVPLRYPMSVRWKGSDSLQLNGSVDDARKAGKVAVLNTATRELTAVRAGEVTVTAEADSMRDGDDLAPITGSKTIVVGPYVAPPVEGTVGGSVPATLALTLGTAPTFPAFVPGVDDTYEASTAATVTSTAGEATLSVSNPGHLTNGAFQLAQPLETPNLPKTFSGPVTNDTFAIGFRQTIAKNDPLRTGTYSRTLTFTLATSTP</sequence>
<evidence type="ECO:0000313" key="3">
    <source>
        <dbReference type="EMBL" id="MDA0139854.1"/>
    </source>
</evidence>
<accession>A0ABT4RMT7</accession>
<dbReference type="Gene3D" id="2.60.120.260">
    <property type="entry name" value="Galactose-binding domain-like"/>
    <property type="match status" value="1"/>
</dbReference>
<keyword evidence="3" id="KW-0378">Hydrolase</keyword>
<dbReference type="RefSeq" id="WP_202957771.1">
    <property type="nucleotide sequence ID" value="NZ_JAPCID010000030.1"/>
</dbReference>
<proteinExistence type="predicted"/>
<organism evidence="3 4">
    <name type="scientific">Solirubrobacter deserti</name>
    <dbReference type="NCBI Taxonomy" id="2282478"/>
    <lineage>
        <taxon>Bacteria</taxon>
        <taxon>Bacillati</taxon>
        <taxon>Actinomycetota</taxon>
        <taxon>Thermoleophilia</taxon>
        <taxon>Solirubrobacterales</taxon>
        <taxon>Solirubrobacteraceae</taxon>
        <taxon>Solirubrobacter</taxon>
    </lineage>
</organism>
<dbReference type="InterPro" id="IPR029052">
    <property type="entry name" value="Metallo-depent_PP-like"/>
</dbReference>
<dbReference type="InterPro" id="IPR018711">
    <property type="entry name" value="NAGPA"/>
</dbReference>
<keyword evidence="3" id="KW-0326">Glycosidase</keyword>
<dbReference type="PANTHER" id="PTHR40446:SF2">
    <property type="entry name" value="N-ACETYLGLUCOSAMINE-1-PHOSPHODIESTER ALPHA-N-ACETYLGLUCOSAMINIDASE"/>
    <property type="match status" value="1"/>
</dbReference>
<feature type="domain" description="Phosphodiester glycosidase" evidence="2">
    <location>
        <begin position="187"/>
        <end position="361"/>
    </location>
</feature>
<reference evidence="3" key="1">
    <citation type="submission" date="2022-10" db="EMBL/GenBank/DDBJ databases">
        <title>The WGS of Solirubrobacter sp. CPCC 204708.</title>
        <authorList>
            <person name="Jiang Z."/>
        </authorList>
    </citation>
    <scope>NUCLEOTIDE SEQUENCE</scope>
    <source>
        <strain evidence="3">CPCC 204708</strain>
    </source>
</reference>